<gene>
    <name evidence="2" type="ORF">FHETE_6912</name>
</gene>
<reference evidence="2 3" key="1">
    <citation type="submission" date="2020-05" db="EMBL/GenBank/DDBJ databases">
        <title>Identification and distribution of gene clusters putatively required for synthesis of sphingolipid metabolism inhibitors in phylogenetically diverse species of the filamentous fungus Fusarium.</title>
        <authorList>
            <person name="Kim H.-S."/>
            <person name="Busman M."/>
            <person name="Brown D.W."/>
            <person name="Divon H."/>
            <person name="Uhlig S."/>
            <person name="Proctor R.H."/>
        </authorList>
    </citation>
    <scope>NUCLEOTIDE SEQUENCE [LARGE SCALE GENOMIC DNA]</scope>
    <source>
        <strain evidence="2 3">NRRL 20693</strain>
    </source>
</reference>
<evidence type="ECO:0000313" key="3">
    <source>
        <dbReference type="Proteomes" id="UP000567885"/>
    </source>
</evidence>
<feature type="compositionally biased region" description="Low complexity" evidence="1">
    <location>
        <begin position="46"/>
        <end position="60"/>
    </location>
</feature>
<dbReference type="PANTHER" id="PTHR35587:SF3">
    <property type="entry name" value="EXPRESSED PROTEIN"/>
    <property type="match status" value="1"/>
</dbReference>
<comment type="caution">
    <text evidence="2">The sequence shown here is derived from an EMBL/GenBank/DDBJ whole genome shotgun (WGS) entry which is preliminary data.</text>
</comment>
<dbReference type="PANTHER" id="PTHR35587">
    <property type="entry name" value="EXPRESSED PROTEIN"/>
    <property type="match status" value="1"/>
</dbReference>
<dbReference type="AlphaFoldDB" id="A0A8H5T7Z0"/>
<organism evidence="2 3">
    <name type="scientific">Fusarium heterosporum</name>
    <dbReference type="NCBI Taxonomy" id="42747"/>
    <lineage>
        <taxon>Eukaryota</taxon>
        <taxon>Fungi</taxon>
        <taxon>Dikarya</taxon>
        <taxon>Ascomycota</taxon>
        <taxon>Pezizomycotina</taxon>
        <taxon>Sordariomycetes</taxon>
        <taxon>Hypocreomycetidae</taxon>
        <taxon>Hypocreales</taxon>
        <taxon>Nectriaceae</taxon>
        <taxon>Fusarium</taxon>
        <taxon>Fusarium heterosporum species complex</taxon>
    </lineage>
</organism>
<keyword evidence="3" id="KW-1185">Reference proteome</keyword>
<protein>
    <submittedName>
        <fullName evidence="2">Uncharacterized protein</fullName>
    </submittedName>
</protein>
<sequence>MAQNKTTQDEHPPSIEQRRNSSDDNEPKQMSETSKNNQVGHSGTEQPVQPQTQQPQPASQGSGKKSSAPRVKLDMDLDMELQLKAKIQGDLELAVLVSSKSSSKGFNAIDLEVQRRVRRDMVATDWRAIQDPAFILLADEVLEENYNVILGLDEKLRNLANDVPNEFKSGLETDFIARIYSRPTQILNILLSYDKHPFAKESPET</sequence>
<name>A0A8H5T7Z0_FUSHE</name>
<dbReference type="OrthoDB" id="2873061at2759"/>
<feature type="compositionally biased region" description="Polar residues" evidence="1">
    <location>
        <begin position="30"/>
        <end position="45"/>
    </location>
</feature>
<feature type="compositionally biased region" description="Basic and acidic residues" evidence="1">
    <location>
        <begin position="7"/>
        <end position="29"/>
    </location>
</feature>
<evidence type="ECO:0000256" key="1">
    <source>
        <dbReference type="SAM" id="MobiDB-lite"/>
    </source>
</evidence>
<proteinExistence type="predicted"/>
<accession>A0A8H5T7Z0</accession>
<feature type="region of interest" description="Disordered" evidence="1">
    <location>
        <begin position="1"/>
        <end position="70"/>
    </location>
</feature>
<dbReference type="EMBL" id="JAAGWQ010000131">
    <property type="protein sequence ID" value="KAF5664797.1"/>
    <property type="molecule type" value="Genomic_DNA"/>
</dbReference>
<evidence type="ECO:0000313" key="2">
    <source>
        <dbReference type="EMBL" id="KAF5664797.1"/>
    </source>
</evidence>
<dbReference type="Proteomes" id="UP000567885">
    <property type="component" value="Unassembled WGS sequence"/>
</dbReference>